<reference evidence="1 2" key="1">
    <citation type="journal article" date="2016" name="Nat. Commun.">
        <title>Thousands of microbial genomes shed light on interconnected biogeochemical processes in an aquifer system.</title>
        <authorList>
            <person name="Anantharaman K."/>
            <person name="Brown C.T."/>
            <person name="Hug L.A."/>
            <person name="Sharon I."/>
            <person name="Castelle C.J."/>
            <person name="Probst A.J."/>
            <person name="Thomas B.C."/>
            <person name="Singh A."/>
            <person name="Wilkins M.J."/>
            <person name="Karaoz U."/>
            <person name="Brodie E.L."/>
            <person name="Williams K.H."/>
            <person name="Hubbard S.S."/>
            <person name="Banfield J.F."/>
        </authorList>
    </citation>
    <scope>NUCLEOTIDE SEQUENCE [LARGE SCALE GENOMIC DNA]</scope>
</reference>
<dbReference type="EMBL" id="MHNL01000007">
    <property type="protein sequence ID" value="OGZ45302.1"/>
    <property type="molecule type" value="Genomic_DNA"/>
</dbReference>
<sequence>MKGLTLVLSFVLLLMSVIPGEATFAPPLGVRFIACHRGGGILKKGHPCGYYQTNTGIWNLVGFGQKDQKYCKDEACSNVGGLEDIVTFLPEGTHIVLIATMSAVDVHGNEFVVEVSDTSVIRTDGVPVNKWHIDVESVFPDTANPFTRGMKVIIASTTLEADMSFPNPALAFNKKYMPPNWKPKFARGDAFLVTTCDLTMGEEDGQDDHVNTGPRAMTVMAFAPGTFKRDSDGNLLIDQVDGIGGVLQTPSEPFIQRSVHDFGVISLSGAPVTVVAAYAFDGSKNTCSQPPPGWFDGPDGGTRNGGINRTVRTAFTDRVGETALPITFSLCEGEPKRYSTGAAVGYVISDQGASTASVYMQ</sequence>
<dbReference type="Proteomes" id="UP000177785">
    <property type="component" value="Unassembled WGS sequence"/>
</dbReference>
<comment type="caution">
    <text evidence="1">The sequence shown here is derived from an EMBL/GenBank/DDBJ whole genome shotgun (WGS) entry which is preliminary data.</text>
</comment>
<name>A0A1G2G5H0_9BACT</name>
<gene>
    <name evidence="1" type="ORF">A2756_01625</name>
</gene>
<accession>A0A1G2G5H0</accession>
<evidence type="ECO:0000313" key="1">
    <source>
        <dbReference type="EMBL" id="OGZ45302.1"/>
    </source>
</evidence>
<dbReference type="AlphaFoldDB" id="A0A1G2G5H0"/>
<organism evidence="1 2">
    <name type="scientific">Candidatus Ryanbacteria bacterium RIFCSPHIGHO2_01_FULL_48_27</name>
    <dbReference type="NCBI Taxonomy" id="1802115"/>
    <lineage>
        <taxon>Bacteria</taxon>
        <taxon>Candidatus Ryaniibacteriota</taxon>
    </lineage>
</organism>
<proteinExistence type="predicted"/>
<protein>
    <submittedName>
        <fullName evidence="1">Uncharacterized protein</fullName>
    </submittedName>
</protein>
<evidence type="ECO:0000313" key="2">
    <source>
        <dbReference type="Proteomes" id="UP000177785"/>
    </source>
</evidence>